<dbReference type="InterPro" id="IPR011008">
    <property type="entry name" value="Dimeric_a/b-barrel"/>
</dbReference>
<name>A0A8H6MU76_9PEZI</name>
<evidence type="ECO:0000256" key="1">
    <source>
        <dbReference type="ARBA" id="ARBA00005986"/>
    </source>
</evidence>
<dbReference type="PANTHER" id="PTHR40260">
    <property type="entry name" value="BLR8190 PROTEIN"/>
    <property type="match status" value="1"/>
</dbReference>
<gene>
    <name evidence="2" type="ORF">CSOJ01_07516</name>
</gene>
<dbReference type="PANTHER" id="PTHR40260:SF2">
    <property type="entry name" value="BLR8190 PROTEIN"/>
    <property type="match status" value="1"/>
</dbReference>
<proteinExistence type="inferred from homology"/>
<sequence>MSITTTVLFRNEPDAKYDIDYYVKNHMPLVQSLWGKYGVTGWSVTRYTSGADGSAPEFSFGSIVTWESKDQIAAAFARPEAGQIMGDRLNFSNKKPIFLFGETIRRGGK</sequence>
<dbReference type="SUPFAM" id="SSF54909">
    <property type="entry name" value="Dimeric alpha+beta barrel"/>
    <property type="match status" value="1"/>
</dbReference>
<organism evidence="2 3">
    <name type="scientific">Colletotrichum sojae</name>
    <dbReference type="NCBI Taxonomy" id="2175907"/>
    <lineage>
        <taxon>Eukaryota</taxon>
        <taxon>Fungi</taxon>
        <taxon>Dikarya</taxon>
        <taxon>Ascomycota</taxon>
        <taxon>Pezizomycotina</taxon>
        <taxon>Sordariomycetes</taxon>
        <taxon>Hypocreomycetidae</taxon>
        <taxon>Glomerellales</taxon>
        <taxon>Glomerellaceae</taxon>
        <taxon>Colletotrichum</taxon>
        <taxon>Colletotrichum orchidearum species complex</taxon>
    </lineage>
</organism>
<dbReference type="GO" id="GO:0016491">
    <property type="term" value="F:oxidoreductase activity"/>
    <property type="evidence" value="ECO:0007669"/>
    <property type="project" value="InterPro"/>
</dbReference>
<accession>A0A8H6MU76</accession>
<dbReference type="AlphaFoldDB" id="A0A8H6MU76"/>
<dbReference type="EMBL" id="WIGN01000117">
    <property type="protein sequence ID" value="KAF6808473.1"/>
    <property type="molecule type" value="Genomic_DNA"/>
</dbReference>
<reference evidence="2 3" key="1">
    <citation type="journal article" date="2020" name="Phytopathology">
        <title>Genome Sequence Resources of Colletotrichum truncatum, C. plurivorum, C. musicola, and C. sojae: Four Species Pathogenic to Soybean (Glycine max).</title>
        <authorList>
            <person name="Rogerio F."/>
            <person name="Boufleur T.R."/>
            <person name="Ciampi-Guillardi M."/>
            <person name="Sukno S.A."/>
            <person name="Thon M.R."/>
            <person name="Massola Junior N.S."/>
            <person name="Baroncelli R."/>
        </authorList>
    </citation>
    <scope>NUCLEOTIDE SEQUENCE [LARGE SCALE GENOMIC DNA]</scope>
    <source>
        <strain evidence="2 3">LFN0009</strain>
    </source>
</reference>
<comment type="similarity">
    <text evidence="1">Belongs to the tpcK family.</text>
</comment>
<protein>
    <submittedName>
        <fullName evidence="2">Ethyl tert-butyl ether degradation</fullName>
    </submittedName>
</protein>
<dbReference type="Gene3D" id="3.30.70.100">
    <property type="match status" value="1"/>
</dbReference>
<comment type="caution">
    <text evidence="2">The sequence shown here is derived from an EMBL/GenBank/DDBJ whole genome shotgun (WGS) entry which is preliminary data.</text>
</comment>
<dbReference type="NCBIfam" id="TIGR02118">
    <property type="entry name" value="EthD family reductase"/>
    <property type="match status" value="1"/>
</dbReference>
<keyword evidence="3" id="KW-1185">Reference proteome</keyword>
<evidence type="ECO:0000313" key="2">
    <source>
        <dbReference type="EMBL" id="KAF6808473.1"/>
    </source>
</evidence>
<dbReference type="InterPro" id="IPR009799">
    <property type="entry name" value="EthD_dom"/>
</dbReference>
<evidence type="ECO:0000313" key="3">
    <source>
        <dbReference type="Proteomes" id="UP000652219"/>
    </source>
</evidence>
<dbReference type="Proteomes" id="UP000652219">
    <property type="component" value="Unassembled WGS sequence"/>
</dbReference>